<evidence type="ECO:0000256" key="2">
    <source>
        <dbReference type="ARBA" id="ARBA00010694"/>
    </source>
</evidence>
<name>A0A915BM15_PARUN</name>
<dbReference type="GO" id="GO:0005464">
    <property type="term" value="F:UDP-xylose transmembrane transporter activity"/>
    <property type="evidence" value="ECO:0007669"/>
    <property type="project" value="TreeGrafter"/>
</dbReference>
<keyword evidence="3" id="KW-0813">Transport</keyword>
<keyword evidence="9" id="KW-1185">Reference proteome</keyword>
<dbReference type="GO" id="GO:0000139">
    <property type="term" value="C:Golgi membrane"/>
    <property type="evidence" value="ECO:0007669"/>
    <property type="project" value="TreeGrafter"/>
</dbReference>
<dbReference type="WBParaSite" id="PgR045_g005_t04">
    <property type="protein sequence ID" value="PgR045_g005_t04"/>
    <property type="gene ID" value="PgR045_g005"/>
</dbReference>
<keyword evidence="5 8" id="KW-0812">Transmembrane</keyword>
<evidence type="ECO:0000313" key="12">
    <source>
        <dbReference type="WBParaSite" id="PgR045_g005_t04"/>
    </source>
</evidence>
<organism evidence="9 12">
    <name type="scientific">Parascaris univalens</name>
    <name type="common">Nematode worm</name>
    <dbReference type="NCBI Taxonomy" id="6257"/>
    <lineage>
        <taxon>Eukaryota</taxon>
        <taxon>Metazoa</taxon>
        <taxon>Ecdysozoa</taxon>
        <taxon>Nematoda</taxon>
        <taxon>Chromadorea</taxon>
        <taxon>Rhabditida</taxon>
        <taxon>Spirurina</taxon>
        <taxon>Ascaridomorpha</taxon>
        <taxon>Ascaridoidea</taxon>
        <taxon>Ascarididae</taxon>
        <taxon>Parascaris</taxon>
    </lineage>
</organism>
<feature type="transmembrane region" description="Helical" evidence="8">
    <location>
        <begin position="31"/>
        <end position="48"/>
    </location>
</feature>
<evidence type="ECO:0000256" key="6">
    <source>
        <dbReference type="ARBA" id="ARBA00022989"/>
    </source>
</evidence>
<feature type="transmembrane region" description="Helical" evidence="8">
    <location>
        <begin position="200"/>
        <end position="217"/>
    </location>
</feature>
<feature type="transmembrane region" description="Helical" evidence="8">
    <location>
        <begin position="68"/>
        <end position="86"/>
    </location>
</feature>
<evidence type="ECO:0000256" key="4">
    <source>
        <dbReference type="ARBA" id="ARBA00022597"/>
    </source>
</evidence>
<dbReference type="PANTHER" id="PTHR10778:SF4">
    <property type="entry name" value="NUCLEOTIDE SUGAR TRANSPORTER SLC35B4"/>
    <property type="match status" value="1"/>
</dbReference>
<feature type="transmembrane region" description="Helical" evidence="8">
    <location>
        <begin position="123"/>
        <end position="142"/>
    </location>
</feature>
<feature type="transmembrane region" description="Helical" evidence="8">
    <location>
        <begin position="162"/>
        <end position="184"/>
    </location>
</feature>
<keyword evidence="4" id="KW-0762">Sugar transport</keyword>
<evidence type="ECO:0000313" key="11">
    <source>
        <dbReference type="WBParaSite" id="PgR045_g005_t03"/>
    </source>
</evidence>
<dbReference type="GO" id="GO:0005789">
    <property type="term" value="C:endoplasmic reticulum membrane"/>
    <property type="evidence" value="ECO:0007669"/>
    <property type="project" value="TreeGrafter"/>
</dbReference>
<keyword evidence="7 8" id="KW-0472">Membrane</keyword>
<reference evidence="10 11" key="1">
    <citation type="submission" date="2022-11" db="UniProtKB">
        <authorList>
            <consortium name="WormBaseParasite"/>
        </authorList>
    </citation>
    <scope>IDENTIFICATION</scope>
</reference>
<evidence type="ECO:0000313" key="10">
    <source>
        <dbReference type="WBParaSite" id="PgR045_g005_t01"/>
    </source>
</evidence>
<sequence length="338" mass="37569">MASVAIAGTLAGCIGCMLDIESISKRSPGCMNLMTCATFVSISLIGLIKHSRFFTKIPPNKIPLMRGYLPIVVLFFLVSVSNNLALNFDISVPLFIVFRSGTLLANLLLGRLLLGRIYSWRKIFAVIFVTVGVVLFTMASSQEASSRDNAANRPQWVSRLPIPPFAIGIGLLTCALFTSAYLGICQENLYRTYGKHPDEAMFFIHALSLPGFLFLYDDIWQTCIRFSESPPLHVIDFALPIPSLWAQLASICVLQWMCITNVYTLTSLTNSLNVTMVITLRKFLSLALSIYIFENPFKWIHASGAALVLVGTLAFTDRSFSTSSLQRLFTRSPIKKRQ</sequence>
<dbReference type="Proteomes" id="UP000887569">
    <property type="component" value="Unplaced"/>
</dbReference>
<dbReference type="GO" id="GO:0005462">
    <property type="term" value="F:UDP-N-acetylglucosamine transmembrane transporter activity"/>
    <property type="evidence" value="ECO:0007669"/>
    <property type="project" value="TreeGrafter"/>
</dbReference>
<evidence type="ECO:0000256" key="5">
    <source>
        <dbReference type="ARBA" id="ARBA00022692"/>
    </source>
</evidence>
<evidence type="ECO:0000256" key="3">
    <source>
        <dbReference type="ARBA" id="ARBA00022448"/>
    </source>
</evidence>
<proteinExistence type="inferred from homology"/>
<dbReference type="InterPro" id="IPR013657">
    <property type="entry name" value="SCL35B1-4/HUT1"/>
</dbReference>
<evidence type="ECO:0000313" key="9">
    <source>
        <dbReference type="Proteomes" id="UP000887569"/>
    </source>
</evidence>
<dbReference type="PANTHER" id="PTHR10778">
    <property type="entry name" value="SOLUTE CARRIER FAMILY 35 MEMBER B"/>
    <property type="match status" value="1"/>
</dbReference>
<feature type="transmembrane region" description="Helical" evidence="8">
    <location>
        <begin position="92"/>
        <end position="114"/>
    </location>
</feature>
<comment type="similarity">
    <text evidence="2">Belongs to the nucleotide-sugar transporter family. SLC35B subfamily.</text>
</comment>
<protein>
    <submittedName>
        <fullName evidence="10 11">UDP-xylose and UDP-N-acetylglucosamine transporter</fullName>
    </submittedName>
</protein>
<comment type="subcellular location">
    <subcellularLocation>
        <location evidence="1">Endomembrane system</location>
        <topology evidence="1">Multi-pass membrane protein</topology>
    </subcellularLocation>
</comment>
<evidence type="ECO:0000256" key="8">
    <source>
        <dbReference type="SAM" id="Phobius"/>
    </source>
</evidence>
<dbReference type="WBParaSite" id="PgR045_g005_t01">
    <property type="protein sequence ID" value="PgR045_g005_t01"/>
    <property type="gene ID" value="PgR045_g005"/>
</dbReference>
<dbReference type="AlphaFoldDB" id="A0A915BM15"/>
<accession>A0A915BM15</accession>
<evidence type="ECO:0000256" key="7">
    <source>
        <dbReference type="ARBA" id="ARBA00023136"/>
    </source>
</evidence>
<dbReference type="Pfam" id="PF08449">
    <property type="entry name" value="UAA"/>
    <property type="match status" value="1"/>
</dbReference>
<dbReference type="WBParaSite" id="PgR045_g005_t03">
    <property type="protein sequence ID" value="PgR045_g005_t03"/>
    <property type="gene ID" value="PgR045_g005"/>
</dbReference>
<keyword evidence="6 8" id="KW-1133">Transmembrane helix</keyword>
<evidence type="ECO:0000256" key="1">
    <source>
        <dbReference type="ARBA" id="ARBA00004127"/>
    </source>
</evidence>